<dbReference type="AlphaFoldDB" id="A0A3S7UZ84"/>
<accession>A0A3S7UZ84</accession>
<feature type="compositionally biased region" description="Basic and acidic residues" evidence="1">
    <location>
        <begin position="70"/>
        <end position="82"/>
    </location>
</feature>
<feature type="region of interest" description="Disordered" evidence="1">
    <location>
        <begin position="28"/>
        <end position="91"/>
    </location>
</feature>
<reference evidence="2" key="1">
    <citation type="journal article" date="2018" name="J. Ind. Microbiol. Biotechnol.">
        <title>Genome mining reveals uncommon alkylpyrones as type III PKS products from myxobacteria.</title>
        <authorList>
            <person name="Hug J.J."/>
            <person name="Panter F."/>
            <person name="Krug D."/>
            <person name="Muller R."/>
        </authorList>
    </citation>
    <scope>NUCLEOTIDE SEQUENCE</scope>
    <source>
        <strain evidence="2">MSr4204</strain>
    </source>
</reference>
<sequence>MRSPLAAAATLALTALAYGCQERVRPWEQGDVDASSPPPLASPAVPLFLPDRDGGALVPSPAPPGSTAPAEDRAGDGGKVDEEAVEAPTPPVRVGGPWVRCYGNFHRSGEPVKDVTRLALLCGPENGMHRLTKQPIEGAVEEGGMSATQTFEAHRGECYRVFAVAEPSVPDLDVTVRSSRGAALAADHGEDSWPIVQPDRPICPLSDDRYTVEVTAHRGKGRFAAEVWVLRSPGKAAASEPR</sequence>
<evidence type="ECO:0000313" key="2">
    <source>
        <dbReference type="EMBL" id="AYM54075.1"/>
    </source>
</evidence>
<evidence type="ECO:0000256" key="1">
    <source>
        <dbReference type="SAM" id="MobiDB-lite"/>
    </source>
</evidence>
<dbReference type="PROSITE" id="PS51257">
    <property type="entry name" value="PROKAR_LIPOPROTEIN"/>
    <property type="match status" value="1"/>
</dbReference>
<evidence type="ECO:0008006" key="3">
    <source>
        <dbReference type="Google" id="ProtNLM"/>
    </source>
</evidence>
<protein>
    <recommendedName>
        <fullName evidence="3">Lipoprotein</fullName>
    </recommendedName>
</protein>
<proteinExistence type="predicted"/>
<dbReference type="EMBL" id="MH908916">
    <property type="protein sequence ID" value="AYM54075.1"/>
    <property type="molecule type" value="Genomic_DNA"/>
</dbReference>
<name>A0A3S7UZ84_9BACT</name>
<organism evidence="2">
    <name type="scientific">Byssovorax cruenta</name>
    <dbReference type="NCBI Taxonomy" id="293647"/>
    <lineage>
        <taxon>Bacteria</taxon>
        <taxon>Pseudomonadati</taxon>
        <taxon>Myxococcota</taxon>
        <taxon>Polyangia</taxon>
        <taxon>Polyangiales</taxon>
        <taxon>Polyangiaceae</taxon>
        <taxon>Byssovorax</taxon>
    </lineage>
</organism>